<feature type="non-terminal residue" evidence="2">
    <location>
        <position position="227"/>
    </location>
</feature>
<dbReference type="AlphaFoldDB" id="S7PUC0"/>
<feature type="non-terminal residue" evidence="2">
    <location>
        <position position="1"/>
    </location>
</feature>
<comment type="similarity">
    <text evidence="1">Belongs to the asaB hydroxylase/desaturase family.</text>
</comment>
<dbReference type="RefSeq" id="XP_007870611.1">
    <property type="nucleotide sequence ID" value="XM_007872420.2"/>
</dbReference>
<reference evidence="2 3" key="1">
    <citation type="journal article" date="2012" name="Science">
        <title>The Paleozoic origin of enzymatic lignin decomposition reconstructed from 31 fungal genomes.</title>
        <authorList>
            <person name="Floudas D."/>
            <person name="Binder M."/>
            <person name="Riley R."/>
            <person name="Barry K."/>
            <person name="Blanchette R.A."/>
            <person name="Henrissat B."/>
            <person name="Martinez A.T."/>
            <person name="Otillar R."/>
            <person name="Spatafora J.W."/>
            <person name="Yadav J.S."/>
            <person name="Aerts A."/>
            <person name="Benoit I."/>
            <person name="Boyd A."/>
            <person name="Carlson A."/>
            <person name="Copeland A."/>
            <person name="Coutinho P.M."/>
            <person name="de Vries R.P."/>
            <person name="Ferreira P."/>
            <person name="Findley K."/>
            <person name="Foster B."/>
            <person name="Gaskell J."/>
            <person name="Glotzer D."/>
            <person name="Gorecki P."/>
            <person name="Heitman J."/>
            <person name="Hesse C."/>
            <person name="Hori C."/>
            <person name="Igarashi K."/>
            <person name="Jurgens J.A."/>
            <person name="Kallen N."/>
            <person name="Kersten P."/>
            <person name="Kohler A."/>
            <person name="Kuees U."/>
            <person name="Kumar T.K.A."/>
            <person name="Kuo A."/>
            <person name="LaButti K."/>
            <person name="Larrondo L.F."/>
            <person name="Lindquist E."/>
            <person name="Ling A."/>
            <person name="Lombard V."/>
            <person name="Lucas S."/>
            <person name="Lundell T."/>
            <person name="Martin R."/>
            <person name="McLaughlin D.J."/>
            <person name="Morgenstern I."/>
            <person name="Morin E."/>
            <person name="Murat C."/>
            <person name="Nagy L.G."/>
            <person name="Nolan M."/>
            <person name="Ohm R.A."/>
            <person name="Patyshakuliyeva A."/>
            <person name="Rokas A."/>
            <person name="Ruiz-Duenas F.J."/>
            <person name="Sabat G."/>
            <person name="Salamov A."/>
            <person name="Samejima M."/>
            <person name="Schmutz J."/>
            <person name="Slot J.C."/>
            <person name="St John F."/>
            <person name="Stenlid J."/>
            <person name="Sun H."/>
            <person name="Sun S."/>
            <person name="Syed K."/>
            <person name="Tsang A."/>
            <person name="Wiebenga A."/>
            <person name="Young D."/>
            <person name="Pisabarro A."/>
            <person name="Eastwood D.C."/>
            <person name="Martin F."/>
            <person name="Cullen D."/>
            <person name="Grigoriev I.V."/>
            <person name="Hibbett D.S."/>
        </authorList>
    </citation>
    <scope>NUCLEOTIDE SEQUENCE [LARGE SCALE GENOMIC DNA]</scope>
    <source>
        <strain evidence="2 3">ATCC 11539</strain>
    </source>
</reference>
<organism evidence="2 3">
    <name type="scientific">Gloeophyllum trabeum (strain ATCC 11539 / FP-39264 / Madison 617)</name>
    <name type="common">Brown rot fungus</name>
    <dbReference type="NCBI Taxonomy" id="670483"/>
    <lineage>
        <taxon>Eukaryota</taxon>
        <taxon>Fungi</taxon>
        <taxon>Dikarya</taxon>
        <taxon>Basidiomycota</taxon>
        <taxon>Agaricomycotina</taxon>
        <taxon>Agaricomycetes</taxon>
        <taxon>Gloeophyllales</taxon>
        <taxon>Gloeophyllaceae</taxon>
        <taxon>Gloeophyllum</taxon>
    </lineage>
</organism>
<dbReference type="GO" id="GO:0016491">
    <property type="term" value="F:oxidoreductase activity"/>
    <property type="evidence" value="ECO:0007669"/>
    <property type="project" value="InterPro"/>
</dbReference>
<dbReference type="HOGENOM" id="CLU_042688_1_1_1"/>
<dbReference type="OMA" id="ILNLWRP"/>
<evidence type="ECO:0008006" key="4">
    <source>
        <dbReference type="Google" id="ProtNLM"/>
    </source>
</evidence>
<dbReference type="eggNOG" id="ENOG502RZMU">
    <property type="taxonomic scope" value="Eukaryota"/>
</dbReference>
<keyword evidence="3" id="KW-1185">Reference proteome</keyword>
<evidence type="ECO:0000313" key="3">
    <source>
        <dbReference type="Proteomes" id="UP000030669"/>
    </source>
</evidence>
<dbReference type="Proteomes" id="UP000030669">
    <property type="component" value="Unassembled WGS sequence"/>
</dbReference>
<dbReference type="KEGG" id="gtr:GLOTRDRAFT_24512"/>
<dbReference type="EMBL" id="KB469313">
    <property type="protein sequence ID" value="EPQ50922.1"/>
    <property type="molecule type" value="Genomic_DNA"/>
</dbReference>
<evidence type="ECO:0000256" key="1">
    <source>
        <dbReference type="ARBA" id="ARBA00023604"/>
    </source>
</evidence>
<protein>
    <recommendedName>
        <fullName evidence="4">Methyltransferase</fullName>
    </recommendedName>
</protein>
<dbReference type="PANTHER" id="PTHR34598">
    <property type="entry name" value="BLL6449 PROTEIN"/>
    <property type="match status" value="1"/>
</dbReference>
<dbReference type="GeneID" id="19305137"/>
<dbReference type="NCBIfam" id="NF041278">
    <property type="entry name" value="CmcJ_NvfI_EfuI"/>
    <property type="match status" value="1"/>
</dbReference>
<dbReference type="InterPro" id="IPR044053">
    <property type="entry name" value="AsaB-like"/>
</dbReference>
<accession>S7PUC0</accession>
<evidence type="ECO:0000313" key="2">
    <source>
        <dbReference type="EMBL" id="EPQ50922.1"/>
    </source>
</evidence>
<name>S7PUC0_GLOTA</name>
<sequence length="227" mass="26175">EKFTLDKNGFQFFRRATKHTDFTDDERIRQEYYPESEELLKELTGASRVLFFDHTVRRRVAPENTDAIAQQDASGIRQPAPQAHVDQSTAGAIARVHRHLPPADAEAALRRRFQIINLWRPVKHAALDWPLAFCDYQSVDVEGGDVTPTELRRSDYTGETMAIKYNPQHKWKYLRAMEPDEFVLIKCYDSKDGVAKFVPHTAFKDPSTPPEAPLRESIELRALVFYD</sequence>
<dbReference type="PANTHER" id="PTHR34598:SF3">
    <property type="entry name" value="OXIDOREDUCTASE AN1597"/>
    <property type="match status" value="1"/>
</dbReference>
<proteinExistence type="inferred from homology"/>
<dbReference type="OrthoDB" id="412788at2759"/>
<gene>
    <name evidence="2" type="ORF">GLOTRDRAFT_24512</name>
</gene>